<evidence type="ECO:0000256" key="4">
    <source>
        <dbReference type="ARBA" id="ARBA00022448"/>
    </source>
</evidence>
<organism evidence="10 11">
    <name type="scientific">Siminovitchia acidinfaciens</name>
    <dbReference type="NCBI Taxonomy" id="2321395"/>
    <lineage>
        <taxon>Bacteria</taxon>
        <taxon>Bacillati</taxon>
        <taxon>Bacillota</taxon>
        <taxon>Bacilli</taxon>
        <taxon>Bacillales</taxon>
        <taxon>Bacillaceae</taxon>
        <taxon>Siminovitchia</taxon>
    </lineage>
</organism>
<dbReference type="PANTHER" id="PTHR42809:SF1">
    <property type="entry name" value="FLAVODOXIN 1"/>
    <property type="match status" value="1"/>
</dbReference>
<dbReference type="InterPro" id="IPR029039">
    <property type="entry name" value="Flavoprotein-like_sf"/>
</dbReference>
<evidence type="ECO:0000256" key="2">
    <source>
        <dbReference type="ARBA" id="ARBA00003297"/>
    </source>
</evidence>
<accession>A0A429XZK2</accession>
<dbReference type="Pfam" id="PF00258">
    <property type="entry name" value="Flavodoxin_1"/>
    <property type="match status" value="1"/>
</dbReference>
<dbReference type="PANTHER" id="PTHR42809">
    <property type="entry name" value="FLAVODOXIN 2"/>
    <property type="match status" value="1"/>
</dbReference>
<comment type="caution">
    <text evidence="10">The sequence shown here is derived from an EMBL/GenBank/DDBJ whole genome shotgun (WGS) entry which is preliminary data.</text>
</comment>
<proteinExistence type="inferred from homology"/>
<keyword evidence="5 8" id="KW-0285">Flavoprotein</keyword>
<dbReference type="GO" id="GO:0016651">
    <property type="term" value="F:oxidoreductase activity, acting on NAD(P)H"/>
    <property type="evidence" value="ECO:0007669"/>
    <property type="project" value="UniProtKB-ARBA"/>
</dbReference>
<dbReference type="SUPFAM" id="SSF52218">
    <property type="entry name" value="Flavoproteins"/>
    <property type="match status" value="1"/>
</dbReference>
<evidence type="ECO:0000256" key="8">
    <source>
        <dbReference type="RuleBase" id="RU367037"/>
    </source>
</evidence>
<dbReference type="NCBIfam" id="NF005216">
    <property type="entry name" value="PRK06703.1"/>
    <property type="match status" value="1"/>
</dbReference>
<gene>
    <name evidence="10" type="ORF">D4T97_011200</name>
</gene>
<evidence type="ECO:0000256" key="1">
    <source>
        <dbReference type="ARBA" id="ARBA00001917"/>
    </source>
</evidence>
<evidence type="ECO:0000256" key="5">
    <source>
        <dbReference type="ARBA" id="ARBA00022630"/>
    </source>
</evidence>
<dbReference type="GO" id="GO:0010181">
    <property type="term" value="F:FMN binding"/>
    <property type="evidence" value="ECO:0007669"/>
    <property type="project" value="UniProtKB-UniRule"/>
</dbReference>
<keyword evidence="11" id="KW-1185">Reference proteome</keyword>
<evidence type="ECO:0000313" key="10">
    <source>
        <dbReference type="EMBL" id="RST74234.1"/>
    </source>
</evidence>
<dbReference type="InterPro" id="IPR008254">
    <property type="entry name" value="Flavodoxin/NO_synth"/>
</dbReference>
<evidence type="ECO:0000256" key="7">
    <source>
        <dbReference type="ARBA" id="ARBA00022982"/>
    </source>
</evidence>
<evidence type="ECO:0000259" key="9">
    <source>
        <dbReference type="PROSITE" id="PS50902"/>
    </source>
</evidence>
<comment type="similarity">
    <text evidence="3 8">Belongs to the flavodoxin family.</text>
</comment>
<dbReference type="NCBIfam" id="TIGR01753">
    <property type="entry name" value="flav_short"/>
    <property type="match status" value="1"/>
</dbReference>
<dbReference type="Proteomes" id="UP000287156">
    <property type="component" value="Unassembled WGS sequence"/>
</dbReference>
<dbReference type="RefSeq" id="WP_126050691.1">
    <property type="nucleotide sequence ID" value="NZ_QYTV02000004.1"/>
</dbReference>
<keyword evidence="6 8" id="KW-0288">FMN</keyword>
<dbReference type="Gene3D" id="3.40.50.360">
    <property type="match status" value="1"/>
</dbReference>
<comment type="cofactor">
    <cofactor evidence="1 8">
        <name>FMN</name>
        <dbReference type="ChEBI" id="CHEBI:58210"/>
    </cofactor>
</comment>
<dbReference type="InterPro" id="IPR010087">
    <property type="entry name" value="Flav_short"/>
</dbReference>
<evidence type="ECO:0000313" key="11">
    <source>
        <dbReference type="Proteomes" id="UP000287156"/>
    </source>
</evidence>
<evidence type="ECO:0000256" key="3">
    <source>
        <dbReference type="ARBA" id="ARBA00005267"/>
    </source>
</evidence>
<dbReference type="InterPro" id="IPR050619">
    <property type="entry name" value="Flavodoxin"/>
</dbReference>
<dbReference type="AlphaFoldDB" id="A0A429XZK2"/>
<reference evidence="10" key="1">
    <citation type="submission" date="2018-12" db="EMBL/GenBank/DDBJ databases">
        <authorList>
            <person name="Sun L."/>
            <person name="Chen Z."/>
        </authorList>
    </citation>
    <scope>NUCLEOTIDE SEQUENCE [LARGE SCALE GENOMIC DNA]</scope>
    <source>
        <strain evidence="10">3-2-2</strain>
    </source>
</reference>
<dbReference type="EMBL" id="QYTV02000004">
    <property type="protein sequence ID" value="RST74234.1"/>
    <property type="molecule type" value="Genomic_DNA"/>
</dbReference>
<dbReference type="PROSITE" id="PS50902">
    <property type="entry name" value="FLAVODOXIN_LIKE"/>
    <property type="match status" value="1"/>
</dbReference>
<dbReference type="GO" id="GO:0009055">
    <property type="term" value="F:electron transfer activity"/>
    <property type="evidence" value="ECO:0007669"/>
    <property type="project" value="UniProtKB-UniRule"/>
</dbReference>
<protein>
    <recommendedName>
        <fullName evidence="8">Flavodoxin</fullName>
    </recommendedName>
</protein>
<sequence length="156" mass="17367">MGRVLLLYASMTGNTEEITSIIEKCLVDKAMTVTRKGFDADDIRAEELLEYDGIMFGTYTYDDGDLPWEVEDFYEELLDVDLDGKIVSVFGSGDSFYPEFGKAVDSMAERFTEIGAVLVGERVKVELDPDAEDTKRCEELAAVFCDALNKGKRAVS</sequence>
<keyword evidence="7 8" id="KW-0249">Electron transport</keyword>
<comment type="function">
    <text evidence="2 8">Low-potential electron donor to a number of redox enzymes.</text>
</comment>
<dbReference type="OrthoDB" id="9790745at2"/>
<name>A0A429XZK2_9BACI</name>
<keyword evidence="4 8" id="KW-0813">Transport</keyword>
<evidence type="ECO:0000256" key="6">
    <source>
        <dbReference type="ARBA" id="ARBA00022643"/>
    </source>
</evidence>
<feature type="domain" description="Flavodoxin-like" evidence="9">
    <location>
        <begin position="4"/>
        <end position="145"/>
    </location>
</feature>